<keyword evidence="1" id="KW-1133">Transmembrane helix</keyword>
<keyword evidence="4" id="KW-1185">Reference proteome</keyword>
<comment type="caution">
    <text evidence="3">The sequence shown here is derived from an EMBL/GenBank/DDBJ whole genome shotgun (WGS) entry which is preliminary data.</text>
</comment>
<proteinExistence type="predicted"/>
<gene>
    <name evidence="3" type="ORF">Scep_005269</name>
</gene>
<accession>A0AAP0PXC1</accession>
<feature type="transmembrane region" description="Helical" evidence="1">
    <location>
        <begin position="78"/>
        <end position="95"/>
    </location>
</feature>
<evidence type="ECO:0000256" key="2">
    <source>
        <dbReference type="SAM" id="SignalP"/>
    </source>
</evidence>
<dbReference type="EMBL" id="JBBNAG010000002">
    <property type="protein sequence ID" value="KAK9158695.1"/>
    <property type="molecule type" value="Genomic_DNA"/>
</dbReference>
<keyword evidence="2" id="KW-0732">Signal</keyword>
<feature type="chain" id="PRO_5042944010" evidence="2">
    <location>
        <begin position="27"/>
        <end position="124"/>
    </location>
</feature>
<feature type="signal peptide" evidence="2">
    <location>
        <begin position="1"/>
        <end position="26"/>
    </location>
</feature>
<sequence length="124" mass="13742">MGCRRSRLSVFLGFRLSLELFRSVESGASGDTVVRFGDVGVAGGPYGMMEASMTRYERMFLGVDQICDFLGFRPSHNFSKICVVALVLLANFYAFSTMLEKDGALGVLVVCRLYSRWSRSSTLV</sequence>
<evidence type="ECO:0000313" key="3">
    <source>
        <dbReference type="EMBL" id="KAK9158695.1"/>
    </source>
</evidence>
<evidence type="ECO:0000313" key="4">
    <source>
        <dbReference type="Proteomes" id="UP001419268"/>
    </source>
</evidence>
<keyword evidence="1" id="KW-0472">Membrane</keyword>
<keyword evidence="1" id="KW-0812">Transmembrane</keyword>
<protein>
    <submittedName>
        <fullName evidence="3">Uncharacterized protein</fullName>
    </submittedName>
</protein>
<dbReference type="Proteomes" id="UP001419268">
    <property type="component" value="Unassembled WGS sequence"/>
</dbReference>
<organism evidence="3 4">
    <name type="scientific">Stephania cephalantha</name>
    <dbReference type="NCBI Taxonomy" id="152367"/>
    <lineage>
        <taxon>Eukaryota</taxon>
        <taxon>Viridiplantae</taxon>
        <taxon>Streptophyta</taxon>
        <taxon>Embryophyta</taxon>
        <taxon>Tracheophyta</taxon>
        <taxon>Spermatophyta</taxon>
        <taxon>Magnoliopsida</taxon>
        <taxon>Ranunculales</taxon>
        <taxon>Menispermaceae</taxon>
        <taxon>Menispermoideae</taxon>
        <taxon>Cissampelideae</taxon>
        <taxon>Stephania</taxon>
    </lineage>
</organism>
<name>A0AAP0PXC1_9MAGN</name>
<evidence type="ECO:0000256" key="1">
    <source>
        <dbReference type="SAM" id="Phobius"/>
    </source>
</evidence>
<dbReference type="AlphaFoldDB" id="A0AAP0PXC1"/>
<reference evidence="3 4" key="1">
    <citation type="submission" date="2024-01" db="EMBL/GenBank/DDBJ databases">
        <title>Genome assemblies of Stephania.</title>
        <authorList>
            <person name="Yang L."/>
        </authorList>
    </citation>
    <scope>NUCLEOTIDE SEQUENCE [LARGE SCALE GENOMIC DNA]</scope>
    <source>
        <strain evidence="3">JXDWG</strain>
        <tissue evidence="3">Leaf</tissue>
    </source>
</reference>